<keyword evidence="5" id="KW-1185">Reference proteome</keyword>
<feature type="domain" description="MmgE/PrpD C-terminal" evidence="3">
    <location>
        <begin position="269"/>
        <end position="435"/>
    </location>
</feature>
<dbReference type="InterPro" id="IPR045337">
    <property type="entry name" value="MmgE_PrpD_C"/>
</dbReference>
<dbReference type="InterPro" id="IPR005656">
    <property type="entry name" value="MmgE_PrpD"/>
</dbReference>
<dbReference type="InterPro" id="IPR036148">
    <property type="entry name" value="MmgE/PrpD_sf"/>
</dbReference>
<dbReference type="RefSeq" id="WP_284154211.1">
    <property type="nucleotide sequence ID" value="NZ_AP025516.1"/>
</dbReference>
<dbReference type="Gene3D" id="1.10.4100.10">
    <property type="entry name" value="2-methylcitrate dehydratase PrpD"/>
    <property type="match status" value="1"/>
</dbReference>
<evidence type="ECO:0000313" key="4">
    <source>
        <dbReference type="EMBL" id="BDD87173.1"/>
    </source>
</evidence>
<dbReference type="Pfam" id="PF19305">
    <property type="entry name" value="MmgE_PrpD_C"/>
    <property type="match status" value="1"/>
</dbReference>
<sequence length="458" mass="49141">MTITSEVARRCLEIDYDTLPEALRDRVKYLLLDYLGVAIRGVLSDSSIPVHRFLGSRGIAHGGVPVCGMRLRVDTPYAALALGVASHSLELDDVVNAASLHPAVSVMSAALAVGAQINSSGRELMEAIVAGYEVTVKLGIALDPAAHYAQGFHPTGTCGTMGAAVAAARLLRLDRQRFVNALGIAGSQAAGSMEFLADGSYTKRFHAGWSAHAGVVAALLAAEGFTGPGSIIEGRFGFLHAYSPASDPDKVLAGWGDPYEVMNTSIKPHACCRYKQGSIDCILQLMQQHQLRPGDVEKVQVAILKAGYALVADPPEAKLKPKSVVDAQFSMPFGAAVAMLKGNAFLDQYCLENVESTDVQQLMEVVECVQDAAIEQDFPRKWPAKVAITTRAGETYHCRIDHPKGDPENPLSWEEIIAKFDSLAGAVLDGGRRNDTVARVRALEQCSSVRELMETLQR</sequence>
<dbReference type="InterPro" id="IPR045336">
    <property type="entry name" value="MmgE_PrpD_N"/>
</dbReference>
<dbReference type="SUPFAM" id="SSF103378">
    <property type="entry name" value="2-methylcitrate dehydratase PrpD"/>
    <property type="match status" value="1"/>
</dbReference>
<evidence type="ECO:0000259" key="2">
    <source>
        <dbReference type="Pfam" id="PF03972"/>
    </source>
</evidence>
<comment type="similarity">
    <text evidence="1">Belongs to the PrpD family.</text>
</comment>
<feature type="domain" description="MmgE/PrpD N-terminal" evidence="2">
    <location>
        <begin position="7"/>
        <end position="248"/>
    </location>
</feature>
<dbReference type="InterPro" id="IPR042183">
    <property type="entry name" value="MmgE/PrpD_sf_1"/>
</dbReference>
<name>A0ABN6M2Q5_9BACT</name>
<organism evidence="4 5">
    <name type="scientific">Desulfofustis limnaeus</name>
    <dbReference type="NCBI Taxonomy" id="2740163"/>
    <lineage>
        <taxon>Bacteria</taxon>
        <taxon>Pseudomonadati</taxon>
        <taxon>Thermodesulfobacteriota</taxon>
        <taxon>Desulfobulbia</taxon>
        <taxon>Desulfobulbales</taxon>
        <taxon>Desulfocapsaceae</taxon>
        <taxon>Desulfofustis</taxon>
    </lineage>
</organism>
<dbReference type="Proteomes" id="UP000830055">
    <property type="component" value="Chromosome"/>
</dbReference>
<dbReference type="PANTHER" id="PTHR16943">
    <property type="entry name" value="2-METHYLCITRATE DEHYDRATASE-RELATED"/>
    <property type="match status" value="1"/>
</dbReference>
<accession>A0ABN6M2Q5</accession>
<evidence type="ECO:0000259" key="3">
    <source>
        <dbReference type="Pfam" id="PF19305"/>
    </source>
</evidence>
<dbReference type="EMBL" id="AP025516">
    <property type="protein sequence ID" value="BDD87173.1"/>
    <property type="molecule type" value="Genomic_DNA"/>
</dbReference>
<protein>
    <submittedName>
        <fullName evidence="4">2-methylcitrate dehydratase</fullName>
    </submittedName>
</protein>
<dbReference type="Gene3D" id="3.30.1330.120">
    <property type="entry name" value="2-methylcitrate dehydratase PrpD"/>
    <property type="match status" value="1"/>
</dbReference>
<dbReference type="InterPro" id="IPR042188">
    <property type="entry name" value="MmgE/PrpD_sf_2"/>
</dbReference>
<evidence type="ECO:0000313" key="5">
    <source>
        <dbReference type="Proteomes" id="UP000830055"/>
    </source>
</evidence>
<gene>
    <name evidence="4" type="ORF">DPPLL_15380</name>
</gene>
<reference evidence="4 5" key="1">
    <citation type="submission" date="2022-01" db="EMBL/GenBank/DDBJ databases">
        <title>Desulfofustis limnae sp. nov., a novel mesophilic sulfate-reducing bacterium isolated from marsh soil.</title>
        <authorList>
            <person name="Watanabe M."/>
            <person name="Takahashi A."/>
            <person name="Kojima H."/>
            <person name="Fukui M."/>
        </authorList>
    </citation>
    <scope>NUCLEOTIDE SEQUENCE [LARGE SCALE GENOMIC DNA]</scope>
    <source>
        <strain evidence="4 5">PPLL</strain>
    </source>
</reference>
<dbReference type="PANTHER" id="PTHR16943:SF8">
    <property type="entry name" value="2-METHYLCITRATE DEHYDRATASE"/>
    <property type="match status" value="1"/>
</dbReference>
<dbReference type="Pfam" id="PF03972">
    <property type="entry name" value="MmgE_PrpD_N"/>
    <property type="match status" value="1"/>
</dbReference>
<evidence type="ECO:0000256" key="1">
    <source>
        <dbReference type="ARBA" id="ARBA00006174"/>
    </source>
</evidence>
<proteinExistence type="inferred from homology"/>